<sequence length="156" mass="17241">MTTDISNTVARFFAAVDRCDWAAVRELMTNPFHVDYSSYGGGPASDVTPRGLTSAWADLLPFFDQVHHQIGNLIIEQQGETAKVQCHGMATHFIANYPGGDLQLVVGTYDLTLARMNGFWRLSSMRFNFKFASGNADLAAEAGRRAANHTREKRNA</sequence>
<dbReference type="AlphaFoldDB" id="A0A238JBV9"/>
<reference evidence="3" key="1">
    <citation type="submission" date="2017-05" db="EMBL/GenBank/DDBJ databases">
        <authorList>
            <person name="Rodrigo-Torres L."/>
            <person name="Arahal R. D."/>
            <person name="Lucena T."/>
        </authorList>
    </citation>
    <scope>NUCLEOTIDE SEQUENCE [LARGE SCALE GENOMIC DNA]</scope>
    <source>
        <strain evidence="3">CECT 8649</strain>
    </source>
</reference>
<gene>
    <name evidence="2" type="ORF">TRP8649_01814</name>
</gene>
<dbReference type="Gene3D" id="3.10.450.50">
    <property type="match status" value="1"/>
</dbReference>
<evidence type="ECO:0000313" key="3">
    <source>
        <dbReference type="Proteomes" id="UP000225972"/>
    </source>
</evidence>
<feature type="domain" description="SnoaL-like" evidence="1">
    <location>
        <begin position="3"/>
        <end position="126"/>
    </location>
</feature>
<dbReference type="InterPro" id="IPR032710">
    <property type="entry name" value="NTF2-like_dom_sf"/>
</dbReference>
<evidence type="ECO:0000259" key="1">
    <source>
        <dbReference type="Pfam" id="PF13577"/>
    </source>
</evidence>
<accession>A0A238JBV9</accession>
<keyword evidence="3" id="KW-1185">Reference proteome</keyword>
<dbReference type="SUPFAM" id="SSF54427">
    <property type="entry name" value="NTF2-like"/>
    <property type="match status" value="1"/>
</dbReference>
<proteinExistence type="predicted"/>
<name>A0A238JBV9_9RHOB</name>
<dbReference type="RefSeq" id="WP_099244066.1">
    <property type="nucleotide sequence ID" value="NZ_FXXP01000001.1"/>
</dbReference>
<dbReference type="EMBL" id="FXXP01000001">
    <property type="protein sequence ID" value="SMX27704.1"/>
    <property type="molecule type" value="Genomic_DNA"/>
</dbReference>
<dbReference type="InterPro" id="IPR037401">
    <property type="entry name" value="SnoaL-like"/>
</dbReference>
<dbReference type="Pfam" id="PF13577">
    <property type="entry name" value="SnoaL_4"/>
    <property type="match status" value="1"/>
</dbReference>
<dbReference type="OrthoDB" id="5464938at2"/>
<dbReference type="Proteomes" id="UP000225972">
    <property type="component" value="Unassembled WGS sequence"/>
</dbReference>
<evidence type="ECO:0000313" key="2">
    <source>
        <dbReference type="EMBL" id="SMX27704.1"/>
    </source>
</evidence>
<organism evidence="2 3">
    <name type="scientific">Pelagimonas phthalicica</name>
    <dbReference type="NCBI Taxonomy" id="1037362"/>
    <lineage>
        <taxon>Bacteria</taxon>
        <taxon>Pseudomonadati</taxon>
        <taxon>Pseudomonadota</taxon>
        <taxon>Alphaproteobacteria</taxon>
        <taxon>Rhodobacterales</taxon>
        <taxon>Roseobacteraceae</taxon>
        <taxon>Pelagimonas</taxon>
    </lineage>
</organism>
<protein>
    <recommendedName>
        <fullName evidence="1">SnoaL-like domain-containing protein</fullName>
    </recommendedName>
</protein>